<reference evidence="1" key="1">
    <citation type="journal article" date="2014" name="Int. J. Syst. Evol. Microbiol.">
        <title>Complete genome sequence of Corynebacterium casei LMG S-19264T (=DSM 44701T), isolated from a smear-ripened cheese.</title>
        <authorList>
            <consortium name="US DOE Joint Genome Institute (JGI-PGF)"/>
            <person name="Walter F."/>
            <person name="Albersmeier A."/>
            <person name="Kalinowski J."/>
            <person name="Ruckert C."/>
        </authorList>
    </citation>
    <scope>NUCLEOTIDE SEQUENCE</scope>
    <source>
        <strain evidence="1">JCM 4637</strain>
    </source>
</reference>
<reference evidence="1" key="2">
    <citation type="submission" date="2020-09" db="EMBL/GenBank/DDBJ databases">
        <authorList>
            <person name="Sun Q."/>
            <person name="Ohkuma M."/>
        </authorList>
    </citation>
    <scope>NUCLEOTIDE SEQUENCE</scope>
    <source>
        <strain evidence="1">JCM 4637</strain>
    </source>
</reference>
<gene>
    <name evidence="1" type="ORF">GCM10010334_24880</name>
</gene>
<name>A0A918WWC2_9ACTN</name>
<accession>A0A918WWC2</accession>
<comment type="caution">
    <text evidence="1">The sequence shown here is derived from an EMBL/GenBank/DDBJ whole genome shotgun (WGS) entry which is preliminary data.</text>
</comment>
<evidence type="ECO:0000313" key="1">
    <source>
        <dbReference type="EMBL" id="GHC90682.1"/>
    </source>
</evidence>
<proteinExistence type="predicted"/>
<dbReference type="EMBL" id="BMVC01000004">
    <property type="protein sequence ID" value="GHC90682.1"/>
    <property type="molecule type" value="Genomic_DNA"/>
</dbReference>
<sequence>MQRLEFLTYSASGQAPAYVLCGFRVDGVDLRTYVTEASRAHWHREYETDVPSRAEREKSLLIQHRGLPLGQLEDPVRHFLGEPAGDFSREAVAELVGAPAPLPPGTTPLLSCPCGIWQCWHLLGVITLTARTVTWSGLHQGRRPEWGVLAGPFTFDRSSYEHALAHPTRLTNDPLAPLDE</sequence>
<organism evidence="1 2">
    <name type="scientific">Streptomyces finlayi</name>
    <dbReference type="NCBI Taxonomy" id="67296"/>
    <lineage>
        <taxon>Bacteria</taxon>
        <taxon>Bacillati</taxon>
        <taxon>Actinomycetota</taxon>
        <taxon>Actinomycetes</taxon>
        <taxon>Kitasatosporales</taxon>
        <taxon>Streptomycetaceae</taxon>
        <taxon>Streptomyces</taxon>
    </lineage>
</organism>
<protein>
    <submittedName>
        <fullName evidence="1">Uncharacterized protein</fullName>
    </submittedName>
</protein>
<evidence type="ECO:0000313" key="2">
    <source>
        <dbReference type="Proteomes" id="UP000638353"/>
    </source>
</evidence>
<dbReference type="AlphaFoldDB" id="A0A918WWC2"/>
<dbReference type="Proteomes" id="UP000638353">
    <property type="component" value="Unassembled WGS sequence"/>
</dbReference>
<dbReference type="RefSeq" id="WP_189823620.1">
    <property type="nucleotide sequence ID" value="NZ_BMVC01000004.1"/>
</dbReference>